<dbReference type="Proteomes" id="UP000593572">
    <property type="component" value="Unassembled WGS sequence"/>
</dbReference>
<keyword evidence="2" id="KW-1185">Reference proteome</keyword>
<reference evidence="1 2" key="1">
    <citation type="journal article" date="2019" name="Genome Biol. Evol.">
        <title>Insights into the evolution of the New World diploid cottons (Gossypium, subgenus Houzingenia) based on genome sequencing.</title>
        <authorList>
            <person name="Grover C.E."/>
            <person name="Arick M.A. 2nd"/>
            <person name="Thrash A."/>
            <person name="Conover J.L."/>
            <person name="Sanders W.S."/>
            <person name="Peterson D.G."/>
            <person name="Frelichowski J.E."/>
            <person name="Scheffler J.A."/>
            <person name="Scheffler B.E."/>
            <person name="Wendel J.F."/>
        </authorList>
    </citation>
    <scope>NUCLEOTIDE SEQUENCE [LARGE SCALE GENOMIC DNA]</scope>
    <source>
        <strain evidence="1">157</strain>
        <tissue evidence="1">Leaf</tissue>
    </source>
</reference>
<proteinExistence type="predicted"/>
<evidence type="ECO:0000313" key="1">
    <source>
        <dbReference type="EMBL" id="MBA0556501.1"/>
    </source>
</evidence>
<comment type="caution">
    <text evidence="1">The sequence shown here is derived from an EMBL/GenBank/DDBJ whole genome shotgun (WGS) entry which is preliminary data.</text>
</comment>
<organism evidence="1 2">
    <name type="scientific">Gossypium lobatum</name>
    <dbReference type="NCBI Taxonomy" id="34289"/>
    <lineage>
        <taxon>Eukaryota</taxon>
        <taxon>Viridiplantae</taxon>
        <taxon>Streptophyta</taxon>
        <taxon>Embryophyta</taxon>
        <taxon>Tracheophyta</taxon>
        <taxon>Spermatophyta</taxon>
        <taxon>Magnoliopsida</taxon>
        <taxon>eudicotyledons</taxon>
        <taxon>Gunneridae</taxon>
        <taxon>Pentapetalae</taxon>
        <taxon>rosids</taxon>
        <taxon>malvids</taxon>
        <taxon>Malvales</taxon>
        <taxon>Malvaceae</taxon>
        <taxon>Malvoideae</taxon>
        <taxon>Gossypium</taxon>
    </lineage>
</organism>
<dbReference type="EMBL" id="JABEZX010000005">
    <property type="protein sequence ID" value="MBA0556501.1"/>
    <property type="molecule type" value="Genomic_DNA"/>
</dbReference>
<name>A0A7J8LVM7_9ROSI</name>
<evidence type="ECO:0000313" key="2">
    <source>
        <dbReference type="Proteomes" id="UP000593572"/>
    </source>
</evidence>
<dbReference type="AlphaFoldDB" id="A0A7J8LVM7"/>
<sequence length="29" mass="3249">MIGGEVNESITISLHQVKKTLSQQKSTYK</sequence>
<protein>
    <submittedName>
        <fullName evidence="1">Uncharacterized protein</fullName>
    </submittedName>
</protein>
<gene>
    <name evidence="1" type="ORF">Golob_026597</name>
</gene>
<accession>A0A7J8LVM7</accession>